<accession>A0A6J8DFQ9</accession>
<evidence type="ECO:0000256" key="5">
    <source>
        <dbReference type="ARBA" id="ARBA00022833"/>
    </source>
</evidence>
<evidence type="ECO:0000256" key="7">
    <source>
        <dbReference type="ARBA" id="ARBA00023125"/>
    </source>
</evidence>
<organism evidence="12 13">
    <name type="scientific">Mytilus coruscus</name>
    <name type="common">Sea mussel</name>
    <dbReference type="NCBI Taxonomy" id="42192"/>
    <lineage>
        <taxon>Eukaryota</taxon>
        <taxon>Metazoa</taxon>
        <taxon>Spiralia</taxon>
        <taxon>Lophotrochozoa</taxon>
        <taxon>Mollusca</taxon>
        <taxon>Bivalvia</taxon>
        <taxon>Autobranchia</taxon>
        <taxon>Pteriomorphia</taxon>
        <taxon>Mytilida</taxon>
        <taxon>Mytiloidea</taxon>
        <taxon>Mytilidae</taxon>
        <taxon>Mytilinae</taxon>
        <taxon>Mytilus</taxon>
    </lineage>
</organism>
<feature type="region of interest" description="Disordered" evidence="10">
    <location>
        <begin position="193"/>
        <end position="223"/>
    </location>
</feature>
<dbReference type="Gene3D" id="3.30.710.10">
    <property type="entry name" value="Potassium Channel Kv1.1, Chain A"/>
    <property type="match status" value="1"/>
</dbReference>
<dbReference type="GO" id="GO:0005634">
    <property type="term" value="C:nucleus"/>
    <property type="evidence" value="ECO:0007669"/>
    <property type="project" value="UniProtKB-SubCell"/>
</dbReference>
<proteinExistence type="predicted"/>
<dbReference type="EMBL" id="CACVKT020007144">
    <property type="protein sequence ID" value="CAC5405930.1"/>
    <property type="molecule type" value="Genomic_DNA"/>
</dbReference>
<keyword evidence="8" id="KW-0804">Transcription</keyword>
<dbReference type="PROSITE" id="PS50097">
    <property type="entry name" value="BTB"/>
    <property type="match status" value="1"/>
</dbReference>
<dbReference type="Proteomes" id="UP000507470">
    <property type="component" value="Unassembled WGS sequence"/>
</dbReference>
<dbReference type="SMART" id="SM00225">
    <property type="entry name" value="BTB"/>
    <property type="match status" value="1"/>
</dbReference>
<keyword evidence="9" id="KW-0539">Nucleus</keyword>
<keyword evidence="5" id="KW-0862">Zinc</keyword>
<dbReference type="GO" id="GO:0000981">
    <property type="term" value="F:DNA-binding transcription factor activity, RNA polymerase II-specific"/>
    <property type="evidence" value="ECO:0007669"/>
    <property type="project" value="TreeGrafter"/>
</dbReference>
<evidence type="ECO:0000256" key="10">
    <source>
        <dbReference type="SAM" id="MobiDB-lite"/>
    </source>
</evidence>
<evidence type="ECO:0000256" key="2">
    <source>
        <dbReference type="ARBA" id="ARBA00022723"/>
    </source>
</evidence>
<evidence type="ECO:0000256" key="3">
    <source>
        <dbReference type="ARBA" id="ARBA00022737"/>
    </source>
</evidence>
<keyword evidence="2" id="KW-0479">Metal-binding</keyword>
<evidence type="ECO:0000256" key="4">
    <source>
        <dbReference type="ARBA" id="ARBA00022771"/>
    </source>
</evidence>
<dbReference type="Gene3D" id="3.30.160.60">
    <property type="entry name" value="Classic Zinc Finger"/>
    <property type="match status" value="1"/>
</dbReference>
<protein>
    <recommendedName>
        <fullName evidence="11">BTB domain-containing protein</fullName>
    </recommendedName>
</protein>
<evidence type="ECO:0000313" key="12">
    <source>
        <dbReference type="EMBL" id="CAC5405930.1"/>
    </source>
</evidence>
<gene>
    <name evidence="12" type="ORF">MCOR_39565</name>
</gene>
<dbReference type="InterPro" id="IPR050457">
    <property type="entry name" value="ZnFinger_BTB_dom_contain"/>
</dbReference>
<keyword evidence="7" id="KW-0238">DNA-binding</keyword>
<feature type="compositionally biased region" description="Basic and acidic residues" evidence="10">
    <location>
        <begin position="193"/>
        <end position="220"/>
    </location>
</feature>
<feature type="region of interest" description="Disordered" evidence="10">
    <location>
        <begin position="385"/>
        <end position="406"/>
    </location>
</feature>
<evidence type="ECO:0000259" key="11">
    <source>
        <dbReference type="PROSITE" id="PS50097"/>
    </source>
</evidence>
<dbReference type="Pfam" id="PF00651">
    <property type="entry name" value="BTB"/>
    <property type="match status" value="1"/>
</dbReference>
<evidence type="ECO:0000313" key="13">
    <source>
        <dbReference type="Proteomes" id="UP000507470"/>
    </source>
</evidence>
<feature type="region of interest" description="Disordered" evidence="10">
    <location>
        <begin position="311"/>
        <end position="341"/>
    </location>
</feature>
<dbReference type="PANTHER" id="PTHR46105:SF5">
    <property type="entry name" value="ZINC FINGER AND BTB DOMAIN-CONTAINING PROTEIN 44 ISOFORM X1"/>
    <property type="match status" value="1"/>
</dbReference>
<dbReference type="OrthoDB" id="6482909at2759"/>
<comment type="subcellular location">
    <subcellularLocation>
        <location evidence="1">Nucleus</location>
    </subcellularLocation>
</comment>
<keyword evidence="13" id="KW-1185">Reference proteome</keyword>
<evidence type="ECO:0000256" key="1">
    <source>
        <dbReference type="ARBA" id="ARBA00004123"/>
    </source>
</evidence>
<name>A0A6J8DFQ9_MYTCO</name>
<keyword evidence="6" id="KW-0805">Transcription regulation</keyword>
<keyword evidence="3" id="KW-0677">Repeat</keyword>
<dbReference type="AlphaFoldDB" id="A0A6J8DFQ9"/>
<evidence type="ECO:0000256" key="6">
    <source>
        <dbReference type="ARBA" id="ARBA00023015"/>
    </source>
</evidence>
<sequence length="479" mass="54089">MDHSLTIPSHIEDLTKCMYELQQDGTFCDAGLECKDGVIFVHKLVLMACGSPYLRNQLTSESQGERVYVSLKNYSLKTVCCLVQTLYTGQLNISLENEVDFSCLCKTIGLENIKSAAENFIQQDQNIYEVESINPFGAVEVEEEMIESQDGITALVASVNHGPDDNLVDSTNTVDNVEDLNYDSSDVKVCGDTVKRSQDSKGERDADKSLDLPTGRETRSNKRRKIFHNDNISQAKDNAISSNVAEILAIAKQLSGIEEAQTSKPASSCLDQTKSSLCSLCKKEFVNEEENVTDPSKTVCTECMVLFSGETNDDQEMGTKPDQTQNYYSEDGGEYSKKDSVDLEEESLKKTCEEGSQLPEEADSEPLPWLKEQIDIDGCEKNEISDRKLRNKSQSDKEKKESGETKQEKLWHCKKCEFATGDKKEQERHRKRHTYIERKIRISKLCKPPKYSCDECGNEYKTEVGIIRHQNLRIRISLY</sequence>
<dbReference type="InterPro" id="IPR011333">
    <property type="entry name" value="SKP1/BTB/POZ_sf"/>
</dbReference>
<evidence type="ECO:0000256" key="8">
    <source>
        <dbReference type="ARBA" id="ARBA00023163"/>
    </source>
</evidence>
<evidence type="ECO:0000256" key="9">
    <source>
        <dbReference type="ARBA" id="ARBA00023242"/>
    </source>
</evidence>
<dbReference type="SUPFAM" id="SSF54695">
    <property type="entry name" value="POZ domain"/>
    <property type="match status" value="1"/>
</dbReference>
<dbReference type="InterPro" id="IPR000210">
    <property type="entry name" value="BTB/POZ_dom"/>
</dbReference>
<keyword evidence="4" id="KW-0863">Zinc-finger</keyword>
<dbReference type="GO" id="GO:0000978">
    <property type="term" value="F:RNA polymerase II cis-regulatory region sequence-specific DNA binding"/>
    <property type="evidence" value="ECO:0007669"/>
    <property type="project" value="TreeGrafter"/>
</dbReference>
<feature type="domain" description="BTB" evidence="11">
    <location>
        <begin position="28"/>
        <end position="95"/>
    </location>
</feature>
<dbReference type="GO" id="GO:0008270">
    <property type="term" value="F:zinc ion binding"/>
    <property type="evidence" value="ECO:0007669"/>
    <property type="project" value="UniProtKB-KW"/>
</dbReference>
<reference evidence="12 13" key="1">
    <citation type="submission" date="2020-06" db="EMBL/GenBank/DDBJ databases">
        <authorList>
            <person name="Li R."/>
            <person name="Bekaert M."/>
        </authorList>
    </citation>
    <scope>NUCLEOTIDE SEQUENCE [LARGE SCALE GENOMIC DNA]</scope>
    <source>
        <strain evidence="13">wild</strain>
    </source>
</reference>
<dbReference type="PANTHER" id="PTHR46105">
    <property type="entry name" value="AGAP004733-PA"/>
    <property type="match status" value="1"/>
</dbReference>